<proteinExistence type="predicted"/>
<keyword evidence="2" id="KW-1185">Reference proteome</keyword>
<protein>
    <submittedName>
        <fullName evidence="1">Uncharacterized protein</fullName>
    </submittedName>
</protein>
<evidence type="ECO:0000313" key="2">
    <source>
        <dbReference type="Proteomes" id="UP000515922"/>
    </source>
</evidence>
<accession>A0A7G4AW15</accession>
<dbReference type="EMBL" id="MT711976">
    <property type="protein sequence ID" value="QMP84205.1"/>
    <property type="molecule type" value="Genomic_DNA"/>
</dbReference>
<evidence type="ECO:0000313" key="1">
    <source>
        <dbReference type="EMBL" id="QMP84205.1"/>
    </source>
</evidence>
<gene>
    <name evidence="1" type="ORF">HUN41_00076</name>
</gene>
<dbReference type="Proteomes" id="UP000515922">
    <property type="component" value="Segment"/>
</dbReference>
<sequence length="64" mass="6905">MKISGSLGHTANIGDFQNVRADAGIIEFDVKPGQTVEEAFEEMYAIIGVQLLNQLKKLVDNLGG</sequence>
<reference evidence="1 2" key="1">
    <citation type="submission" date="2020-07" db="EMBL/GenBank/DDBJ databases">
        <title>Streptomyces phage Genome sequencing and assembly.</title>
        <authorList>
            <person name="Sharma V."/>
            <person name="Hardy A."/>
            <person name="Frunzke J."/>
        </authorList>
    </citation>
    <scope>NUCLEOTIDE SEQUENCE [LARGE SCALE GENOMIC DNA]</scope>
</reference>
<name>A0A7G4AW15_9CAUD</name>
<organism evidence="1 2">
    <name type="scientific">Streptomyces phage Coruscant</name>
    <dbReference type="NCBI Taxonomy" id="2739834"/>
    <lineage>
        <taxon>Viruses</taxon>
        <taxon>Duplodnaviria</taxon>
        <taxon>Heunggongvirae</taxon>
        <taxon>Uroviricota</taxon>
        <taxon>Caudoviricetes</taxon>
        <taxon>Stanwilliamsviridae</taxon>
        <taxon>Boydwoodruffvirinae</taxon>
        <taxon>Coruscantvirus</taxon>
        <taxon>Coruscantvirus coruscant</taxon>
    </lineage>
</organism>